<name>A0AAD7UEI5_9STRA</name>
<comment type="caution">
    <text evidence="2">The sequence shown here is derived from an EMBL/GenBank/DDBJ whole genome shotgun (WGS) entry which is preliminary data.</text>
</comment>
<organism evidence="2 3">
    <name type="scientific">Chrysophaeum taylorii</name>
    <dbReference type="NCBI Taxonomy" id="2483200"/>
    <lineage>
        <taxon>Eukaryota</taxon>
        <taxon>Sar</taxon>
        <taxon>Stramenopiles</taxon>
        <taxon>Ochrophyta</taxon>
        <taxon>Pelagophyceae</taxon>
        <taxon>Pelagomonadales</taxon>
        <taxon>Pelagomonadaceae</taxon>
        <taxon>Chrysophaeum</taxon>
    </lineage>
</organism>
<reference evidence="2" key="1">
    <citation type="submission" date="2023-01" db="EMBL/GenBank/DDBJ databases">
        <title>Metagenome sequencing of chrysophaentin producing Chrysophaeum taylorii.</title>
        <authorList>
            <person name="Davison J."/>
            <person name="Bewley C."/>
        </authorList>
    </citation>
    <scope>NUCLEOTIDE SEQUENCE</scope>
    <source>
        <strain evidence="2">NIES-1699</strain>
    </source>
</reference>
<protein>
    <submittedName>
        <fullName evidence="2">Uncharacterized protein</fullName>
    </submittedName>
</protein>
<dbReference type="AlphaFoldDB" id="A0AAD7UEI5"/>
<evidence type="ECO:0000313" key="2">
    <source>
        <dbReference type="EMBL" id="KAJ8603766.1"/>
    </source>
</evidence>
<evidence type="ECO:0000313" key="3">
    <source>
        <dbReference type="Proteomes" id="UP001230188"/>
    </source>
</evidence>
<accession>A0AAD7UEI5</accession>
<dbReference type="Proteomes" id="UP001230188">
    <property type="component" value="Unassembled WGS sequence"/>
</dbReference>
<keyword evidence="3" id="KW-1185">Reference proteome</keyword>
<gene>
    <name evidence="2" type="ORF">CTAYLR_000318</name>
</gene>
<dbReference type="EMBL" id="JAQMWT010000344">
    <property type="protein sequence ID" value="KAJ8603766.1"/>
    <property type="molecule type" value="Genomic_DNA"/>
</dbReference>
<feature type="compositionally biased region" description="Low complexity" evidence="1">
    <location>
        <begin position="219"/>
        <end position="237"/>
    </location>
</feature>
<feature type="region of interest" description="Disordered" evidence="1">
    <location>
        <begin position="1"/>
        <end position="36"/>
    </location>
</feature>
<proteinExistence type="predicted"/>
<sequence length="237" mass="25074">MEEEEEEEEECRRPSSKLSSSPAATRQDVGGYQGEASDLGLPEGFGYMQWPGKAPETTIVYKVWASGPRAFLTAMASSCSRTRRTITANGNAEITTAAALSRGLTVPPSRVSSRSAVSSASLARVQDFDPYAANADDYDEESVLAPGSAENAAADDHAAAAAACPSCTGSYCHLIGEEEEEEEEDPLQGRQIPRPPDLVAPLRSGVLEDVKEGDEEAGTPRTPGLPRGPPAARSKVY</sequence>
<evidence type="ECO:0000256" key="1">
    <source>
        <dbReference type="SAM" id="MobiDB-lite"/>
    </source>
</evidence>
<feature type="region of interest" description="Disordered" evidence="1">
    <location>
        <begin position="178"/>
        <end position="237"/>
    </location>
</feature>